<dbReference type="Pfam" id="PF04488">
    <property type="entry name" value="Gly_transf_sug"/>
    <property type="match status" value="1"/>
</dbReference>
<dbReference type="InterPro" id="IPR007577">
    <property type="entry name" value="GlycoTrfase_DXD_sugar-bd_CS"/>
</dbReference>
<protein>
    <submittedName>
        <fullName evidence="1">Glycosyl transferase</fullName>
    </submittedName>
</protein>
<name>A0A395UW96_PHOVU</name>
<dbReference type="InterPro" id="IPR051706">
    <property type="entry name" value="Glycosyltransferase_domain"/>
</dbReference>
<evidence type="ECO:0000313" key="2">
    <source>
        <dbReference type="Proteomes" id="UP000266497"/>
    </source>
</evidence>
<dbReference type="Gene3D" id="3.90.550.20">
    <property type="match status" value="1"/>
</dbReference>
<dbReference type="SUPFAM" id="SSF53448">
    <property type="entry name" value="Nucleotide-diphospho-sugar transferases"/>
    <property type="match status" value="1"/>
</dbReference>
<accession>A0A395UW96</accession>
<dbReference type="RefSeq" id="WP_117892403.1">
    <property type="nucleotide sequence ID" value="NZ_JAHONJ010000003.1"/>
</dbReference>
<organism evidence="1 2">
    <name type="scientific">Phocaeicola vulgatus</name>
    <name type="common">Bacteroides vulgatus</name>
    <dbReference type="NCBI Taxonomy" id="821"/>
    <lineage>
        <taxon>Bacteria</taxon>
        <taxon>Pseudomonadati</taxon>
        <taxon>Bacteroidota</taxon>
        <taxon>Bacteroidia</taxon>
        <taxon>Bacteroidales</taxon>
        <taxon>Bacteroidaceae</taxon>
        <taxon>Phocaeicola</taxon>
    </lineage>
</organism>
<dbReference type="EMBL" id="QRUD01000004">
    <property type="protein sequence ID" value="RGR43182.1"/>
    <property type="molecule type" value="Genomic_DNA"/>
</dbReference>
<dbReference type="InterPro" id="IPR029044">
    <property type="entry name" value="Nucleotide-diphossugar_trans"/>
</dbReference>
<dbReference type="AlphaFoldDB" id="A0A395UW96"/>
<evidence type="ECO:0000313" key="1">
    <source>
        <dbReference type="EMBL" id="RGR43182.1"/>
    </source>
</evidence>
<keyword evidence="1" id="KW-0808">Transferase</keyword>
<dbReference type="Proteomes" id="UP000266497">
    <property type="component" value="Unassembled WGS sequence"/>
</dbReference>
<dbReference type="PANTHER" id="PTHR32385:SF15">
    <property type="entry name" value="INOSITOL PHOSPHOCERAMIDE MANNOSYLTRANSFERASE 1"/>
    <property type="match status" value="1"/>
</dbReference>
<comment type="caution">
    <text evidence="1">The sequence shown here is derived from an EMBL/GenBank/DDBJ whole genome shotgun (WGS) entry which is preliminary data.</text>
</comment>
<sequence length="258" mass="29750">MIPKVIHYCWFGRNSLPPLAVKCLESWKRFFPDYEIKEWNEDNFDVNIISYTAEAYRVKKYAFVSDYARFWILYHYGGLYFDTDVEVIKSMDDIIAKGSFMGCEKDADKEGATALAVAPGLGLGVNPGLGLYGELLQLYAGLHFIKEDGGLNLKTVVDYTTEVLISHGLKNVPMLQNVAGVWIYPRCYFNPKDYETGKMTITENTYSIHHFAASWHPWYAVLEKNIWNICGMRNHDILYRGVEKIKKGIRKICFRCIH</sequence>
<dbReference type="PANTHER" id="PTHR32385">
    <property type="entry name" value="MANNOSYL PHOSPHORYLINOSITOL CERAMIDE SYNTHASE"/>
    <property type="match status" value="1"/>
</dbReference>
<dbReference type="GO" id="GO:0000030">
    <property type="term" value="F:mannosyltransferase activity"/>
    <property type="evidence" value="ECO:0007669"/>
    <property type="project" value="TreeGrafter"/>
</dbReference>
<dbReference type="GO" id="GO:0051999">
    <property type="term" value="P:mannosyl-inositol phosphorylceramide biosynthetic process"/>
    <property type="evidence" value="ECO:0007669"/>
    <property type="project" value="TreeGrafter"/>
</dbReference>
<reference evidence="1 2" key="1">
    <citation type="submission" date="2018-08" db="EMBL/GenBank/DDBJ databases">
        <title>A genome reference for cultivated species of the human gut microbiota.</title>
        <authorList>
            <person name="Zou Y."/>
            <person name="Xue W."/>
            <person name="Luo G."/>
        </authorList>
    </citation>
    <scope>NUCLEOTIDE SEQUENCE [LARGE SCALE GENOMIC DNA]</scope>
    <source>
        <strain evidence="1 2">AF25-30LB</strain>
    </source>
</reference>
<proteinExistence type="predicted"/>
<gene>
    <name evidence="1" type="ORF">DWY53_02205</name>
</gene>
<dbReference type="GO" id="GO:0016020">
    <property type="term" value="C:membrane"/>
    <property type="evidence" value="ECO:0007669"/>
    <property type="project" value="GOC"/>
</dbReference>